<comment type="caution">
    <text evidence="2">The sequence shown here is derived from an EMBL/GenBank/DDBJ whole genome shotgun (WGS) entry which is preliminary data.</text>
</comment>
<dbReference type="Pfam" id="PF04464">
    <property type="entry name" value="Glyphos_transf"/>
    <property type="match status" value="1"/>
</dbReference>
<dbReference type="EMBL" id="PYMA01000002">
    <property type="protein sequence ID" value="PSW20990.1"/>
    <property type="molecule type" value="Genomic_DNA"/>
</dbReference>
<dbReference type="SUPFAM" id="SSF53756">
    <property type="entry name" value="UDP-Glycosyltransferase/glycogen phosphorylase"/>
    <property type="match status" value="1"/>
</dbReference>
<dbReference type="InterPro" id="IPR007554">
    <property type="entry name" value="Glycerophosphate_synth"/>
</dbReference>
<proteinExistence type="predicted"/>
<dbReference type="InterPro" id="IPR043148">
    <property type="entry name" value="TagF_C"/>
</dbReference>
<gene>
    <name evidence="2" type="ORF">C9I98_03275</name>
</gene>
<evidence type="ECO:0000313" key="2">
    <source>
        <dbReference type="EMBL" id="PSW20990.1"/>
    </source>
</evidence>
<dbReference type="AlphaFoldDB" id="A0A2T3NXL9"/>
<name>A0A2T3NXL9_9GAMM</name>
<dbReference type="GO" id="GO:0016020">
    <property type="term" value="C:membrane"/>
    <property type="evidence" value="ECO:0007669"/>
    <property type="project" value="InterPro"/>
</dbReference>
<evidence type="ECO:0008006" key="4">
    <source>
        <dbReference type="Google" id="ProtNLM"/>
    </source>
</evidence>
<organism evidence="2 3">
    <name type="scientific">Photobacterium sanctipauli</name>
    <dbReference type="NCBI Taxonomy" id="1342794"/>
    <lineage>
        <taxon>Bacteria</taxon>
        <taxon>Pseudomonadati</taxon>
        <taxon>Pseudomonadota</taxon>
        <taxon>Gammaproteobacteria</taxon>
        <taxon>Vibrionales</taxon>
        <taxon>Vibrionaceae</taxon>
        <taxon>Photobacterium</taxon>
    </lineage>
</organism>
<accession>A0A2T3NXL9</accession>
<feature type="transmembrane region" description="Helical" evidence="1">
    <location>
        <begin position="38"/>
        <end position="58"/>
    </location>
</feature>
<dbReference type="Gene3D" id="3.40.50.12580">
    <property type="match status" value="1"/>
</dbReference>
<evidence type="ECO:0000256" key="1">
    <source>
        <dbReference type="SAM" id="Phobius"/>
    </source>
</evidence>
<keyword evidence="1" id="KW-0472">Membrane</keyword>
<sequence>MITIVFYLLKVKASLGKFSFIFNFVNKIKYRPKTHRKFIMLLLFVVCFELFFLSGWIYSPILILSVTALELLSTVMFSKDFDKIKNSLLTEKVNAQKLKPKVIFYFCGPKGAEYQLKMWLPYVEKLELPFIVVLRDYHHYEAVKSFTNAPVLLCNYVSEVDDIVFESVELVLYANNSAKNTQMVRFNDLIHIQLLHGDSDKSPSYSPVSKLYDKLFVSGKAAIDRYSQHNVKIPNDSFELIGRPQLDSLSKDNIDSKKRKTIVYAPTWRGDFSDSNYSSLYNGDQIVKSIISAGYNVIVKLHPYTNRDVELVKVAAKIKNIVDSVSDKSFNCEYYEYNDSSINIHDLFNRSDAIISDISSVASDYLFTEKPFAIVDVQNYESAIYERFPLSRASYVIDAKLKNLSGIVKELAETDSMKQLRCQLKSEYIYERESFSQFDNFKMSILNQLK</sequence>
<dbReference type="Proteomes" id="UP000241771">
    <property type="component" value="Unassembled WGS sequence"/>
</dbReference>
<dbReference type="GO" id="GO:0047355">
    <property type="term" value="F:CDP-glycerol glycerophosphotransferase activity"/>
    <property type="evidence" value="ECO:0007669"/>
    <property type="project" value="InterPro"/>
</dbReference>
<keyword evidence="3" id="KW-1185">Reference proteome</keyword>
<keyword evidence="1" id="KW-0812">Transmembrane</keyword>
<evidence type="ECO:0000313" key="3">
    <source>
        <dbReference type="Proteomes" id="UP000241771"/>
    </source>
</evidence>
<reference evidence="2 3" key="1">
    <citation type="submission" date="2018-01" db="EMBL/GenBank/DDBJ databases">
        <title>Whole genome sequencing of Histamine producing bacteria.</title>
        <authorList>
            <person name="Butler K."/>
        </authorList>
    </citation>
    <scope>NUCLEOTIDE SEQUENCE [LARGE SCALE GENOMIC DNA]</scope>
    <source>
        <strain evidence="2 3">DSM 100436</strain>
    </source>
</reference>
<dbReference type="RefSeq" id="WP_107271574.1">
    <property type="nucleotide sequence ID" value="NZ_PYMA01000002.1"/>
</dbReference>
<keyword evidence="1" id="KW-1133">Transmembrane helix</keyword>
<protein>
    <recommendedName>
        <fullName evidence="4">CDP-glycerol--glycerophosphate glycerophosphotransferase</fullName>
    </recommendedName>
</protein>
<feature type="transmembrane region" description="Helical" evidence="1">
    <location>
        <begin position="6"/>
        <end position="26"/>
    </location>
</feature>